<comment type="subcellular location">
    <subcellularLocation>
        <location evidence="1">Nucleus membrane</location>
    </subcellularLocation>
</comment>
<evidence type="ECO:0000313" key="8">
    <source>
        <dbReference type="Proteomes" id="UP001347796"/>
    </source>
</evidence>
<feature type="coiled-coil region" evidence="6">
    <location>
        <begin position="1066"/>
        <end position="1134"/>
    </location>
</feature>
<accession>A0AAN8JYX0</accession>
<reference evidence="7 8" key="1">
    <citation type="submission" date="2024-01" db="EMBL/GenBank/DDBJ databases">
        <title>The genome of the rayed Mediterranean limpet Patella caerulea (Linnaeus, 1758).</title>
        <authorList>
            <person name="Anh-Thu Weber A."/>
            <person name="Halstead-Nussloch G."/>
        </authorList>
    </citation>
    <scope>NUCLEOTIDE SEQUENCE [LARGE SCALE GENOMIC DNA]</scope>
    <source>
        <strain evidence="7">AATW-2023a</strain>
        <tissue evidence="7">Whole specimen</tissue>
    </source>
</reference>
<dbReference type="Proteomes" id="UP001347796">
    <property type="component" value="Unassembled WGS sequence"/>
</dbReference>
<evidence type="ECO:0000313" key="7">
    <source>
        <dbReference type="EMBL" id="KAK6181523.1"/>
    </source>
</evidence>
<dbReference type="PANTHER" id="PTHR14514:SF7">
    <property type="entry name" value="KASH DOMAIN-CONTAINING PROTEIN"/>
    <property type="match status" value="1"/>
</dbReference>
<keyword evidence="6" id="KW-0175">Coiled coil</keyword>
<dbReference type="InterPro" id="IPR018159">
    <property type="entry name" value="Spectrin/alpha-actinin"/>
</dbReference>
<dbReference type="CDD" id="cd00176">
    <property type="entry name" value="SPEC"/>
    <property type="match status" value="4"/>
</dbReference>
<comment type="caution">
    <text evidence="7">The sequence shown here is derived from an EMBL/GenBank/DDBJ whole genome shotgun (WGS) entry which is preliminary data.</text>
</comment>
<sequence>MEDRYLLEKKIEECSLEFNRINEELRVLSKTAPSSVEQTQLVQLQYQQLEKQLVQYKPKLEELNGRLDGLRTSGQIRNVEAILLLGTQYEQLIDRISQFENKCQQSVFMRQQFEEQTVTLESSVADIENEIKTVNETELPLSDRLARYKVIFEKLVSIHPEVVVAMDKAQQLTIDKPAHTMTSEEFTRVQTIQYRMETLRKCVEDKTLEYKTLIKGQDDFNIELDKTMAWLEEKQTILASCGTLDLSPEKVHSEQKKHEKISEEAKEKINTMKTLTEKEQSHYEQLQEPLPNEAEVKLKQMNNLQTAILEAISKKEQYLKDAQIDRKQFKNSMRQVTEWIHGAQEHLDSGYDGLDYDSIDQTLSEFTDYFSEASLCQDELDQITELSEKLVQSLDVNDKETLQQSIHHVNQQLPNIMSTSQTRQKLLEQKSIEWREFLEAIDEMNETIEILEADWTIIDQGSISDKELLQIQLQALQEFLDKIEEKRPAIGELNDRSRSLERVANMNSRTIITRLITNVNNRWHSLVTQAENKQTNLKEICGQWEGFSSTMTSVDDILHKAEVKLSSVNVSLIRYEELVDQVNTLQEVCEMLNELEQQIDIMKKSGQDLQKTLPTAEAKILSQDTSTALLERYERLQRQAKEQLQTIKDELCDRESFKSDITELIEGLNNTKANVVKISPDTETTEILTQIKVYERDISSTMEQARTLEKIQEGKYRVQGRELPEDMLAQLSTMREVEASVTQWLKQTAENLLHLKEDREIFLDNLTGVTTWLNTSETQLQEPIVNIKESMAVHNNLLSDLDNFKEELDKLRSKGGDIVRHSWDPNEKQSVQKNLANVNRQWNSVQAKVAEKTRKLNEAFELHTTFQEATVTIKQWADKTAVQVGSDIDWSDFDNVRDDLKTTKRVSTDIAQSREKLKSLKPVVKQLNQVTDIEEVNTTMSTLTQQIEDLHAHTNTKLKSLQDVNTEIDAYEREMEDVTVWLEHARTVLSSRDLSHDMKEELRLSKKLLTDATTNKEKAKNIVQKYKELHVDVFPSHGSKIITEISQLEAEVSDRVEQLTTAVNEQEQYQTELLTLNNAVQEAQQKLLASPVMASSVEALKQQIAERDNLAAQIKNYQDRINSLNEKSRQLSERSRHHYPMFMRRRFFPDSSGHSSLISSYNSRDFSSLPIIGHSHFDSGIDSTGLTSSRYSDVSVQPDLSWSNMSDKSTNTMKNAKISNSESALFLQRDTSITHGSVQSLPAANSRNVELENFTQKIVPPLELGSDLDIETSQQDFLSERVPNQSKLYRTSSGGNIFSKSSGRSKVTFGTETGNCPYKSYDPSFRKTLTSSKLVSVEDHLNSQSLTPLQNKSFINSPISSPTVCSTPVLGVNERDTATNRVIGMRHKLWNSTGRVGRVY</sequence>
<protein>
    <recommendedName>
        <fullName evidence="9">Dystrophin</fullName>
    </recommendedName>
</protein>
<evidence type="ECO:0000256" key="1">
    <source>
        <dbReference type="ARBA" id="ARBA00004126"/>
    </source>
</evidence>
<dbReference type="SMART" id="SM00150">
    <property type="entry name" value="SPEC"/>
    <property type="match status" value="9"/>
</dbReference>
<evidence type="ECO:0008006" key="9">
    <source>
        <dbReference type="Google" id="ProtNLM"/>
    </source>
</evidence>
<keyword evidence="2" id="KW-0597">Phosphoprotein</keyword>
<name>A0AAN8JYX0_PATCE</name>
<evidence type="ECO:0000256" key="3">
    <source>
        <dbReference type="ARBA" id="ARBA00022737"/>
    </source>
</evidence>
<dbReference type="Pfam" id="PF00435">
    <property type="entry name" value="Spectrin"/>
    <property type="match status" value="2"/>
</dbReference>
<evidence type="ECO:0000256" key="6">
    <source>
        <dbReference type="SAM" id="Coils"/>
    </source>
</evidence>
<organism evidence="7 8">
    <name type="scientific">Patella caerulea</name>
    <name type="common">Rayed Mediterranean limpet</name>
    <dbReference type="NCBI Taxonomy" id="87958"/>
    <lineage>
        <taxon>Eukaryota</taxon>
        <taxon>Metazoa</taxon>
        <taxon>Spiralia</taxon>
        <taxon>Lophotrochozoa</taxon>
        <taxon>Mollusca</taxon>
        <taxon>Gastropoda</taxon>
        <taxon>Patellogastropoda</taxon>
        <taxon>Patelloidea</taxon>
        <taxon>Patellidae</taxon>
        <taxon>Patella</taxon>
    </lineage>
</organism>
<dbReference type="GO" id="GO:0031965">
    <property type="term" value="C:nuclear membrane"/>
    <property type="evidence" value="ECO:0007669"/>
    <property type="project" value="UniProtKB-SubCell"/>
</dbReference>
<dbReference type="PANTHER" id="PTHR14514">
    <property type="entry name" value="PKA ANCHORING PROTEIN"/>
    <property type="match status" value="1"/>
</dbReference>
<keyword evidence="8" id="KW-1185">Reference proteome</keyword>
<evidence type="ECO:0000256" key="5">
    <source>
        <dbReference type="ARBA" id="ARBA00023242"/>
    </source>
</evidence>
<proteinExistence type="predicted"/>
<evidence type="ECO:0000256" key="2">
    <source>
        <dbReference type="ARBA" id="ARBA00022553"/>
    </source>
</evidence>
<gene>
    <name evidence="7" type="ORF">SNE40_009359</name>
</gene>
<dbReference type="InterPro" id="IPR002017">
    <property type="entry name" value="Spectrin_repeat"/>
</dbReference>
<dbReference type="Gene3D" id="1.20.58.60">
    <property type="match status" value="6"/>
</dbReference>
<dbReference type="EMBL" id="JAZGQO010000007">
    <property type="protein sequence ID" value="KAK6181523.1"/>
    <property type="molecule type" value="Genomic_DNA"/>
</dbReference>
<dbReference type="SUPFAM" id="SSF46966">
    <property type="entry name" value="Spectrin repeat"/>
    <property type="match status" value="6"/>
</dbReference>
<keyword evidence="4" id="KW-0472">Membrane</keyword>
<keyword evidence="3" id="KW-0677">Repeat</keyword>
<feature type="coiled-coil region" evidence="6">
    <location>
        <begin position="575"/>
        <end position="653"/>
    </location>
</feature>
<evidence type="ECO:0000256" key="4">
    <source>
        <dbReference type="ARBA" id="ARBA00023136"/>
    </source>
</evidence>
<keyword evidence="5" id="KW-0539">Nucleus</keyword>